<dbReference type="InterPro" id="IPR042278">
    <property type="entry name" value="Mfa-like_1_N"/>
</dbReference>
<reference evidence="1 2" key="1">
    <citation type="submission" date="2018-08" db="EMBL/GenBank/DDBJ databases">
        <title>A genome reference for cultivated species of the human gut microbiota.</title>
        <authorList>
            <person name="Zou Y."/>
            <person name="Xue W."/>
            <person name="Luo G."/>
        </authorList>
    </citation>
    <scope>NUCLEOTIDE SEQUENCE [LARGE SCALE GENOMIC DNA]</scope>
    <source>
        <strain evidence="1 2">AM42-38</strain>
    </source>
</reference>
<evidence type="ECO:0000313" key="2">
    <source>
        <dbReference type="Proteomes" id="UP000283855"/>
    </source>
</evidence>
<dbReference type="Proteomes" id="UP000283855">
    <property type="component" value="Unassembled WGS sequence"/>
</dbReference>
<dbReference type="Gene3D" id="2.60.40.2620">
    <property type="entry name" value="Fimbrillin-like"/>
    <property type="match status" value="1"/>
</dbReference>
<sequence>MKKILFYALAATTLALTSCKKNVLETPSAADNAIHIVASIASQARAPQLANDGSGSFSQGDKMSLFLTEDDANNQSVDYEYGSGILTWGSLGLADSNAKITLAACYPQQDRIQNGEFEFNTLTASDKDLLLAPAQSVTAGTSEAVYLNFSHALHRLDLTFTPGESYTSEDLESLSISLNAKTTCVVDGLQGKIKGVKSETGTYTANNTKASFYLVPQSTAGITLKISIGNDTKSLTLDKLLEQLGSAQPELNGSKRCTLTLKVSREGITVEGGSINAWGNQVTADGEVIIG</sequence>
<dbReference type="Gene3D" id="2.60.40.2630">
    <property type="match status" value="1"/>
</dbReference>
<organism evidence="1 2">
    <name type="scientific">Phocaeicola coprophilus</name>
    <dbReference type="NCBI Taxonomy" id="387090"/>
    <lineage>
        <taxon>Bacteria</taxon>
        <taxon>Pseudomonadati</taxon>
        <taxon>Bacteroidota</taxon>
        <taxon>Bacteroidia</taxon>
        <taxon>Bacteroidales</taxon>
        <taxon>Bacteroidaceae</taxon>
        <taxon>Phocaeicola</taxon>
    </lineage>
</organism>
<name>A0A413T348_9BACT</name>
<evidence type="ECO:0000313" key="1">
    <source>
        <dbReference type="EMBL" id="RHA77730.1"/>
    </source>
</evidence>
<proteinExistence type="predicted"/>
<dbReference type="CDD" id="cd13120">
    <property type="entry name" value="BF2867_like_N"/>
    <property type="match status" value="1"/>
</dbReference>
<accession>A0A413T348</accession>
<gene>
    <name evidence="1" type="ORF">DW921_03660</name>
</gene>
<dbReference type="AlphaFoldDB" id="A0A413T348"/>
<comment type="caution">
    <text evidence="1">The sequence shown here is derived from an EMBL/GenBank/DDBJ whole genome shotgun (WGS) entry which is preliminary data.</text>
</comment>
<dbReference type="InterPro" id="IPR025049">
    <property type="entry name" value="Mfa-like_1"/>
</dbReference>
<dbReference type="Pfam" id="PF13149">
    <property type="entry name" value="Mfa_like_1"/>
    <property type="match status" value="1"/>
</dbReference>
<protein>
    <submittedName>
        <fullName evidence="1">Fimbrillin family protein</fullName>
    </submittedName>
</protein>
<dbReference type="RefSeq" id="WP_118400042.1">
    <property type="nucleotide sequence ID" value="NZ_CABJGD010000005.1"/>
</dbReference>
<dbReference type="PROSITE" id="PS51257">
    <property type="entry name" value="PROKAR_LIPOPROTEIN"/>
    <property type="match status" value="1"/>
</dbReference>
<dbReference type="EMBL" id="QSFT01000005">
    <property type="protein sequence ID" value="RHA77730.1"/>
    <property type="molecule type" value="Genomic_DNA"/>
</dbReference>
<dbReference type="CDD" id="cd13121">
    <property type="entry name" value="BF2867_like_C"/>
    <property type="match status" value="1"/>
</dbReference>